<name>A0A843WXH4_COLES</name>
<evidence type="ECO:0000313" key="2">
    <source>
        <dbReference type="Proteomes" id="UP000652761"/>
    </source>
</evidence>
<keyword evidence="2" id="KW-1185">Reference proteome</keyword>
<comment type="caution">
    <text evidence="1">The sequence shown here is derived from an EMBL/GenBank/DDBJ whole genome shotgun (WGS) entry which is preliminary data.</text>
</comment>
<dbReference type="EMBL" id="NMUH01004521">
    <property type="protein sequence ID" value="MQM09941.1"/>
    <property type="molecule type" value="Genomic_DNA"/>
</dbReference>
<protein>
    <submittedName>
        <fullName evidence="1">Uncharacterized protein</fullName>
    </submittedName>
</protein>
<dbReference type="AlphaFoldDB" id="A0A843WXH4"/>
<evidence type="ECO:0000313" key="1">
    <source>
        <dbReference type="EMBL" id="MQM09941.1"/>
    </source>
</evidence>
<dbReference type="Proteomes" id="UP000652761">
    <property type="component" value="Unassembled WGS sequence"/>
</dbReference>
<reference evidence="1" key="1">
    <citation type="submission" date="2017-07" db="EMBL/GenBank/DDBJ databases">
        <title>Taro Niue Genome Assembly and Annotation.</title>
        <authorList>
            <person name="Atibalentja N."/>
            <person name="Keating K."/>
            <person name="Fields C.J."/>
        </authorList>
    </citation>
    <scope>NUCLEOTIDE SEQUENCE</scope>
    <source>
        <strain evidence="1">Niue_2</strain>
        <tissue evidence="1">Leaf</tissue>
    </source>
</reference>
<gene>
    <name evidence="1" type="ORF">Taro_042822</name>
</gene>
<organism evidence="1 2">
    <name type="scientific">Colocasia esculenta</name>
    <name type="common">Wild taro</name>
    <name type="synonym">Arum esculentum</name>
    <dbReference type="NCBI Taxonomy" id="4460"/>
    <lineage>
        <taxon>Eukaryota</taxon>
        <taxon>Viridiplantae</taxon>
        <taxon>Streptophyta</taxon>
        <taxon>Embryophyta</taxon>
        <taxon>Tracheophyta</taxon>
        <taxon>Spermatophyta</taxon>
        <taxon>Magnoliopsida</taxon>
        <taxon>Liliopsida</taxon>
        <taxon>Araceae</taxon>
        <taxon>Aroideae</taxon>
        <taxon>Colocasieae</taxon>
        <taxon>Colocasia</taxon>
    </lineage>
</organism>
<proteinExistence type="predicted"/>
<sequence length="89" mass="10061">MYLILMCKKGEPEHRAELRHGKMTKGQPTEPVFRELSMRLAVAVAVAVAQGTFNVQGYMCSLLQLGTWLGDMIKSYINNFKKLMRSSPI</sequence>
<accession>A0A843WXH4</accession>